<dbReference type="Gene3D" id="1.25.40.10">
    <property type="entry name" value="Tetratricopeptide repeat domain"/>
    <property type="match status" value="1"/>
</dbReference>
<dbReference type="PANTHER" id="PTHR47926">
    <property type="entry name" value="PENTATRICOPEPTIDE REPEAT-CONTAINING PROTEIN"/>
    <property type="match status" value="1"/>
</dbReference>
<protein>
    <recommendedName>
        <fullName evidence="3">Pentatricopeptide repeat-containing protein</fullName>
    </recommendedName>
</protein>
<dbReference type="OrthoDB" id="185373at2759"/>
<dbReference type="Proteomes" id="UP001085076">
    <property type="component" value="Miscellaneous, Linkage group lg06"/>
</dbReference>
<proteinExistence type="predicted"/>
<dbReference type="GO" id="GO:0009451">
    <property type="term" value="P:RNA modification"/>
    <property type="evidence" value="ECO:0007669"/>
    <property type="project" value="InterPro"/>
</dbReference>
<sequence>MAEAAAVAITLLQEIKPRLCFSLSCCRERLLDEDHCCYCSVLLESPSSPYCMLAAMQVWLNKDMSIFIKYGIERSIEHYGCMVDLYGRGGLLEEACEFVMKIPIKPNALIWRTLLGACSIHKNLRLAECAKKGLSELDPSDSGNYVLLSNIYAVVGKWKDVANVQSFMRDQRLMKTHGWSSIEVDKIIYTFVASDVSSCVKQEAHKNLLEIISRLTLEGYIPAVASVSHDIEDEEKQDTIKTQRKACGGIQNGKDKKMEVL</sequence>
<dbReference type="AlphaFoldDB" id="A0A9D5CA51"/>
<evidence type="ECO:0000313" key="1">
    <source>
        <dbReference type="EMBL" id="KAJ0969367.1"/>
    </source>
</evidence>
<dbReference type="PANTHER" id="PTHR47926:SF411">
    <property type="entry name" value="PENTATRICOPEPTIDE REPEAT-CONTAINING PROTEIN"/>
    <property type="match status" value="1"/>
</dbReference>
<evidence type="ECO:0000313" key="2">
    <source>
        <dbReference type="Proteomes" id="UP001085076"/>
    </source>
</evidence>
<accession>A0A9D5CA51</accession>
<dbReference type="InterPro" id="IPR046960">
    <property type="entry name" value="PPR_At4g14850-like_plant"/>
</dbReference>
<gene>
    <name evidence="1" type="ORF">J5N97_022244</name>
</gene>
<name>A0A9D5CA51_9LILI</name>
<dbReference type="InterPro" id="IPR011990">
    <property type="entry name" value="TPR-like_helical_dom_sf"/>
</dbReference>
<evidence type="ECO:0008006" key="3">
    <source>
        <dbReference type="Google" id="ProtNLM"/>
    </source>
</evidence>
<dbReference type="Pfam" id="PF20431">
    <property type="entry name" value="E_motif"/>
    <property type="match status" value="1"/>
</dbReference>
<dbReference type="EMBL" id="JAGGNH010000006">
    <property type="protein sequence ID" value="KAJ0969367.1"/>
    <property type="molecule type" value="Genomic_DNA"/>
</dbReference>
<organism evidence="1 2">
    <name type="scientific">Dioscorea zingiberensis</name>
    <dbReference type="NCBI Taxonomy" id="325984"/>
    <lineage>
        <taxon>Eukaryota</taxon>
        <taxon>Viridiplantae</taxon>
        <taxon>Streptophyta</taxon>
        <taxon>Embryophyta</taxon>
        <taxon>Tracheophyta</taxon>
        <taxon>Spermatophyta</taxon>
        <taxon>Magnoliopsida</taxon>
        <taxon>Liliopsida</taxon>
        <taxon>Dioscoreales</taxon>
        <taxon>Dioscoreaceae</taxon>
        <taxon>Dioscorea</taxon>
    </lineage>
</organism>
<dbReference type="GO" id="GO:0003723">
    <property type="term" value="F:RNA binding"/>
    <property type="evidence" value="ECO:0007669"/>
    <property type="project" value="InterPro"/>
</dbReference>
<comment type="caution">
    <text evidence="1">The sequence shown here is derived from an EMBL/GenBank/DDBJ whole genome shotgun (WGS) entry which is preliminary data.</text>
</comment>
<keyword evidence="2" id="KW-1185">Reference proteome</keyword>
<dbReference type="InterPro" id="IPR046848">
    <property type="entry name" value="E_motif"/>
</dbReference>
<reference evidence="1" key="1">
    <citation type="submission" date="2021-03" db="EMBL/GenBank/DDBJ databases">
        <authorList>
            <person name="Li Z."/>
            <person name="Yang C."/>
        </authorList>
    </citation>
    <scope>NUCLEOTIDE SEQUENCE</scope>
    <source>
        <strain evidence="1">Dzin_1.0</strain>
        <tissue evidence="1">Leaf</tissue>
    </source>
</reference>
<reference evidence="1" key="2">
    <citation type="journal article" date="2022" name="Hortic Res">
        <title>The genome of Dioscorea zingiberensis sheds light on the biosynthesis, origin and evolution of the medicinally important diosgenin saponins.</title>
        <authorList>
            <person name="Li Y."/>
            <person name="Tan C."/>
            <person name="Li Z."/>
            <person name="Guo J."/>
            <person name="Li S."/>
            <person name="Chen X."/>
            <person name="Wang C."/>
            <person name="Dai X."/>
            <person name="Yang H."/>
            <person name="Song W."/>
            <person name="Hou L."/>
            <person name="Xu J."/>
            <person name="Tong Z."/>
            <person name="Xu A."/>
            <person name="Yuan X."/>
            <person name="Wang W."/>
            <person name="Yang Q."/>
            <person name="Chen L."/>
            <person name="Sun Z."/>
            <person name="Wang K."/>
            <person name="Pan B."/>
            <person name="Chen J."/>
            <person name="Bao Y."/>
            <person name="Liu F."/>
            <person name="Qi X."/>
            <person name="Gang D.R."/>
            <person name="Wen J."/>
            <person name="Li J."/>
        </authorList>
    </citation>
    <scope>NUCLEOTIDE SEQUENCE</scope>
    <source>
        <strain evidence="1">Dzin_1.0</strain>
    </source>
</reference>